<dbReference type="KEGG" id="ade:Adeh_1842"/>
<reference evidence="1 2" key="1">
    <citation type="submission" date="2006-01" db="EMBL/GenBank/DDBJ databases">
        <title>Complete sequence of Anaeromyxobacter dehalogenans 2CP-C.</title>
        <authorList>
            <consortium name="US DOE Joint Genome Institute"/>
            <person name="Copeland A."/>
            <person name="Lucas S."/>
            <person name="Lapidus A."/>
            <person name="Barry K."/>
            <person name="Detter J.C."/>
            <person name="Glavina T."/>
            <person name="Hammon N."/>
            <person name="Israni S."/>
            <person name="Pitluck S."/>
            <person name="Brettin T."/>
            <person name="Bruce D."/>
            <person name="Han C."/>
            <person name="Tapia R."/>
            <person name="Gilna P."/>
            <person name="Kiss H."/>
            <person name="Schmutz J."/>
            <person name="Larimer F."/>
            <person name="Land M."/>
            <person name="Kyrpides N."/>
            <person name="Anderson I."/>
            <person name="Sanford R.A."/>
            <person name="Ritalahti K.M."/>
            <person name="Thomas H.S."/>
            <person name="Kirby J.R."/>
            <person name="Zhulin I.B."/>
            <person name="Loeffler F.E."/>
            <person name="Richardson P."/>
        </authorList>
    </citation>
    <scope>NUCLEOTIDE SEQUENCE [LARGE SCALE GENOMIC DNA]</scope>
    <source>
        <strain evidence="1 2">2CP-C</strain>
    </source>
</reference>
<protein>
    <submittedName>
        <fullName evidence="1">Uncharacterized protein</fullName>
    </submittedName>
</protein>
<gene>
    <name evidence="1" type="ordered locus">Adeh_1842</name>
</gene>
<dbReference type="HOGENOM" id="CLU_2140639_0_0_7"/>
<proteinExistence type="predicted"/>
<dbReference type="AlphaFoldDB" id="Q2IIY0"/>
<accession>Q2IIY0</accession>
<evidence type="ECO:0000313" key="1">
    <source>
        <dbReference type="EMBL" id="ABC81614.1"/>
    </source>
</evidence>
<dbReference type="EMBL" id="CP000251">
    <property type="protein sequence ID" value="ABC81614.1"/>
    <property type="molecule type" value="Genomic_DNA"/>
</dbReference>
<evidence type="ECO:0000313" key="2">
    <source>
        <dbReference type="Proteomes" id="UP000001935"/>
    </source>
</evidence>
<name>Q2IIY0_ANADE</name>
<dbReference type="RefSeq" id="WP_011420897.1">
    <property type="nucleotide sequence ID" value="NC_007760.1"/>
</dbReference>
<organism evidence="1 2">
    <name type="scientific">Anaeromyxobacter dehalogenans (strain 2CP-C)</name>
    <dbReference type="NCBI Taxonomy" id="290397"/>
    <lineage>
        <taxon>Bacteria</taxon>
        <taxon>Pseudomonadati</taxon>
        <taxon>Myxococcota</taxon>
        <taxon>Myxococcia</taxon>
        <taxon>Myxococcales</taxon>
        <taxon>Cystobacterineae</taxon>
        <taxon>Anaeromyxobacteraceae</taxon>
        <taxon>Anaeromyxobacter</taxon>
    </lineage>
</organism>
<dbReference type="Proteomes" id="UP000001935">
    <property type="component" value="Chromosome"/>
</dbReference>
<sequence length="112" mass="12454">MPVSAEQIARLRVAAATGVLPKDLGRWLVEFVTENAHRSERVRIRDDLLREAASRLSGSRWAKAKRLETEIAASLKGRTPSYDDGAAGLVAQALEVGPRTRLARRQLLRILR</sequence>
<dbReference type="STRING" id="290397.Adeh_1842"/>